<dbReference type="InterPro" id="IPR010902">
    <property type="entry name" value="NUMOD4"/>
</dbReference>
<dbReference type="Pfam" id="PF07463">
    <property type="entry name" value="NUMOD4"/>
    <property type="match status" value="1"/>
</dbReference>
<dbReference type="GO" id="GO:0004519">
    <property type="term" value="F:endonuclease activity"/>
    <property type="evidence" value="ECO:0007669"/>
    <property type="project" value="UniProtKB-KW"/>
</dbReference>
<dbReference type="GeneID" id="65122479"/>
<sequence>MSVMPRKGEPRQRLQPFRGMAQPETRFDMDDSTEQWRPIPGHPTYEASIAGRVRSVKPGRVPRVLKPTMNARGYYQFSTSCDGKRRQLKVSVAVLLAFVGPRPTRRHHCCHRDTDKTNDALSNLRWDTPQGNYLDTFNAGRNYNSQKTACPAGHEYTPENTFVNRVGHRQCRICRRESDRRRSPRRR</sequence>
<feature type="domain" description="NUMOD4" evidence="1">
    <location>
        <begin position="34"/>
        <end position="76"/>
    </location>
</feature>
<proteinExistence type="predicted"/>
<dbReference type="Gene3D" id="3.90.75.20">
    <property type="match status" value="1"/>
</dbReference>
<keyword evidence="2" id="KW-0378">Hydrolase</keyword>
<organism evidence="2 3">
    <name type="scientific">Gordonia phage Keitabear</name>
    <dbReference type="NCBI Taxonomy" id="2653274"/>
    <lineage>
        <taxon>Viruses</taxon>
        <taxon>Duplodnaviria</taxon>
        <taxon>Heunggongvirae</taxon>
        <taxon>Uroviricota</taxon>
        <taxon>Caudoviricetes</taxon>
        <taxon>Stackebrandtviridae</taxon>
        <taxon>Schenleyvirinae</taxon>
        <taxon>Vividuovirus</taxon>
        <taxon>Vividuovirus keitabear</taxon>
    </lineage>
</organism>
<evidence type="ECO:0000313" key="3">
    <source>
        <dbReference type="Proteomes" id="UP000326778"/>
    </source>
</evidence>
<accession>A0A5P8D657</accession>
<keyword evidence="3" id="KW-1185">Reference proteome</keyword>
<dbReference type="RefSeq" id="YP_010104532.1">
    <property type="nucleotide sequence ID" value="NC_055819.1"/>
</dbReference>
<dbReference type="KEGG" id="vg:65122479"/>
<keyword evidence="2" id="KW-0255">Endonuclease</keyword>
<name>A0A5P8D657_9CAUD</name>
<evidence type="ECO:0000259" key="1">
    <source>
        <dbReference type="Pfam" id="PF07463"/>
    </source>
</evidence>
<evidence type="ECO:0000313" key="2">
    <source>
        <dbReference type="EMBL" id="QFP94478.1"/>
    </source>
</evidence>
<dbReference type="SUPFAM" id="SSF54060">
    <property type="entry name" value="His-Me finger endonucleases"/>
    <property type="match status" value="1"/>
</dbReference>
<dbReference type="GO" id="GO:0016788">
    <property type="term" value="F:hydrolase activity, acting on ester bonds"/>
    <property type="evidence" value="ECO:0007669"/>
    <property type="project" value="InterPro"/>
</dbReference>
<dbReference type="InterPro" id="IPR044925">
    <property type="entry name" value="His-Me_finger_sf"/>
</dbReference>
<dbReference type="Proteomes" id="UP000326778">
    <property type="component" value="Genome"/>
</dbReference>
<dbReference type="EMBL" id="MN329677">
    <property type="protein sequence ID" value="QFP94478.1"/>
    <property type="molecule type" value="Genomic_DNA"/>
</dbReference>
<protein>
    <submittedName>
        <fullName evidence="2">HNH endonuclease</fullName>
    </submittedName>
</protein>
<reference evidence="2 3" key="1">
    <citation type="submission" date="2019-08" db="EMBL/GenBank/DDBJ databases">
        <authorList>
            <person name="Kotturi H."/>
            <person name="Richerson H.M."/>
            <person name="Pettitt K.R."/>
            <person name="Sahi U."/>
            <person name="Powell L.J."/>
            <person name="Balish M.F."/>
            <person name="Garlena R.A."/>
            <person name="Russell D.A."/>
            <person name="Pope W.H."/>
            <person name="Jacobs-Sera D."/>
            <person name="Hatfull G.F."/>
        </authorList>
    </citation>
    <scope>NUCLEOTIDE SEQUENCE [LARGE SCALE GENOMIC DNA]</scope>
</reference>
<gene>
    <name evidence="2" type="primary">36</name>
    <name evidence="2" type="ORF">SEA_KEITABEAR_36</name>
</gene>
<keyword evidence="2" id="KW-0540">Nuclease</keyword>